<dbReference type="EMBL" id="LAZR01035502">
    <property type="protein sequence ID" value="KKL27329.1"/>
    <property type="molecule type" value="Genomic_DNA"/>
</dbReference>
<accession>A0A0F9BZM4</accession>
<evidence type="ECO:0000313" key="1">
    <source>
        <dbReference type="EMBL" id="KKL27329.1"/>
    </source>
</evidence>
<reference evidence="1" key="1">
    <citation type="journal article" date="2015" name="Nature">
        <title>Complex archaea that bridge the gap between prokaryotes and eukaryotes.</title>
        <authorList>
            <person name="Spang A."/>
            <person name="Saw J.H."/>
            <person name="Jorgensen S.L."/>
            <person name="Zaremba-Niedzwiedzka K."/>
            <person name="Martijn J."/>
            <person name="Lind A.E."/>
            <person name="van Eijk R."/>
            <person name="Schleper C."/>
            <person name="Guy L."/>
            <person name="Ettema T.J."/>
        </authorList>
    </citation>
    <scope>NUCLEOTIDE SEQUENCE</scope>
</reference>
<sequence length="46" mass="5090">EMKELFHLVALAGRQGATDPKKAAAIKEVLDKAKEEIEGIIQRQSK</sequence>
<name>A0A0F9BZM4_9ZZZZ</name>
<organism evidence="1">
    <name type="scientific">marine sediment metagenome</name>
    <dbReference type="NCBI Taxonomy" id="412755"/>
    <lineage>
        <taxon>unclassified sequences</taxon>
        <taxon>metagenomes</taxon>
        <taxon>ecological metagenomes</taxon>
    </lineage>
</organism>
<dbReference type="AlphaFoldDB" id="A0A0F9BZM4"/>
<proteinExistence type="predicted"/>
<gene>
    <name evidence="1" type="ORF">LCGC14_2386260</name>
</gene>
<comment type="caution">
    <text evidence="1">The sequence shown here is derived from an EMBL/GenBank/DDBJ whole genome shotgun (WGS) entry which is preliminary data.</text>
</comment>
<feature type="non-terminal residue" evidence="1">
    <location>
        <position position="1"/>
    </location>
</feature>
<protein>
    <submittedName>
        <fullName evidence="1">Uncharacterized protein</fullName>
    </submittedName>
</protein>